<dbReference type="EMBL" id="LXQA010095586">
    <property type="protein sequence ID" value="MCI15238.1"/>
    <property type="molecule type" value="Genomic_DNA"/>
</dbReference>
<accession>A0A392PT15</accession>
<keyword evidence="2" id="KW-1185">Reference proteome</keyword>
<dbReference type="Proteomes" id="UP000265520">
    <property type="component" value="Unassembled WGS sequence"/>
</dbReference>
<reference evidence="1 2" key="1">
    <citation type="journal article" date="2018" name="Front. Plant Sci.">
        <title>Red Clover (Trifolium pratense) and Zigzag Clover (T. medium) - A Picture of Genomic Similarities and Differences.</title>
        <authorList>
            <person name="Dluhosova J."/>
            <person name="Istvanek J."/>
            <person name="Nedelnik J."/>
            <person name="Repkova J."/>
        </authorList>
    </citation>
    <scope>NUCLEOTIDE SEQUENCE [LARGE SCALE GENOMIC DNA]</scope>
    <source>
        <strain evidence="2">cv. 10/8</strain>
        <tissue evidence="1">Leaf</tissue>
    </source>
</reference>
<sequence>LVVDGLESVASIPTIGPHARPSFEEDFLVNYPKTSIANLLEMDEVGIYVVGAVVDGMVDAEEW</sequence>
<comment type="caution">
    <text evidence="1">The sequence shown here is derived from an EMBL/GenBank/DDBJ whole genome shotgun (WGS) entry which is preliminary data.</text>
</comment>
<protein>
    <submittedName>
        <fullName evidence="1">Replication factor A protein</fullName>
    </submittedName>
</protein>
<feature type="non-terminal residue" evidence="1">
    <location>
        <position position="1"/>
    </location>
</feature>
<evidence type="ECO:0000313" key="2">
    <source>
        <dbReference type="Proteomes" id="UP000265520"/>
    </source>
</evidence>
<dbReference type="AlphaFoldDB" id="A0A392PT15"/>
<name>A0A392PT15_9FABA</name>
<organism evidence="1 2">
    <name type="scientific">Trifolium medium</name>
    <dbReference type="NCBI Taxonomy" id="97028"/>
    <lineage>
        <taxon>Eukaryota</taxon>
        <taxon>Viridiplantae</taxon>
        <taxon>Streptophyta</taxon>
        <taxon>Embryophyta</taxon>
        <taxon>Tracheophyta</taxon>
        <taxon>Spermatophyta</taxon>
        <taxon>Magnoliopsida</taxon>
        <taxon>eudicotyledons</taxon>
        <taxon>Gunneridae</taxon>
        <taxon>Pentapetalae</taxon>
        <taxon>rosids</taxon>
        <taxon>fabids</taxon>
        <taxon>Fabales</taxon>
        <taxon>Fabaceae</taxon>
        <taxon>Papilionoideae</taxon>
        <taxon>50 kb inversion clade</taxon>
        <taxon>NPAAA clade</taxon>
        <taxon>Hologalegina</taxon>
        <taxon>IRL clade</taxon>
        <taxon>Trifolieae</taxon>
        <taxon>Trifolium</taxon>
    </lineage>
</organism>
<proteinExistence type="predicted"/>
<evidence type="ECO:0000313" key="1">
    <source>
        <dbReference type="EMBL" id="MCI15238.1"/>
    </source>
</evidence>